<name>A0A183N6V4_9TREM</name>
<dbReference type="AlphaFoldDB" id="A0A183N6V4"/>
<protein>
    <submittedName>
        <fullName evidence="1">Uncharacterized protein</fullName>
    </submittedName>
</protein>
<accession>A0A183N6V4</accession>
<sequence>MSFGFCQRTSPMEKARYPYTNKRMSILCSISLCSTLRL</sequence>
<reference evidence="1 2" key="1">
    <citation type="submission" date="2018-11" db="EMBL/GenBank/DDBJ databases">
        <authorList>
            <consortium name="Pathogen Informatics"/>
        </authorList>
    </citation>
    <scope>NUCLEOTIDE SEQUENCE [LARGE SCALE GENOMIC DNA]</scope>
    <source>
        <strain evidence="1 2">Zambia</strain>
    </source>
</reference>
<dbReference type="EMBL" id="UZAI01020103">
    <property type="protein sequence ID" value="VDP49636.1"/>
    <property type="molecule type" value="Genomic_DNA"/>
</dbReference>
<gene>
    <name evidence="1" type="ORF">SMRZ_LOCUS24029</name>
</gene>
<evidence type="ECO:0000313" key="1">
    <source>
        <dbReference type="EMBL" id="VDP49636.1"/>
    </source>
</evidence>
<keyword evidence="2" id="KW-1185">Reference proteome</keyword>
<evidence type="ECO:0000313" key="2">
    <source>
        <dbReference type="Proteomes" id="UP000277204"/>
    </source>
</evidence>
<proteinExistence type="predicted"/>
<organism evidence="1 2">
    <name type="scientific">Schistosoma margrebowiei</name>
    <dbReference type="NCBI Taxonomy" id="48269"/>
    <lineage>
        <taxon>Eukaryota</taxon>
        <taxon>Metazoa</taxon>
        <taxon>Spiralia</taxon>
        <taxon>Lophotrochozoa</taxon>
        <taxon>Platyhelminthes</taxon>
        <taxon>Trematoda</taxon>
        <taxon>Digenea</taxon>
        <taxon>Strigeidida</taxon>
        <taxon>Schistosomatoidea</taxon>
        <taxon>Schistosomatidae</taxon>
        <taxon>Schistosoma</taxon>
    </lineage>
</organism>
<dbReference type="Proteomes" id="UP000277204">
    <property type="component" value="Unassembled WGS sequence"/>
</dbReference>